<dbReference type="InterPro" id="IPR025312">
    <property type="entry name" value="DUF4216"/>
</dbReference>
<dbReference type="Pfam" id="PF24626">
    <property type="entry name" value="SH3_Tf2-1"/>
    <property type="match status" value="1"/>
</dbReference>
<organism evidence="5">
    <name type="scientific">Tanacetum cinerariifolium</name>
    <name type="common">Dalmatian daisy</name>
    <name type="synonym">Chrysanthemum cinerariifolium</name>
    <dbReference type="NCBI Taxonomy" id="118510"/>
    <lineage>
        <taxon>Eukaryota</taxon>
        <taxon>Viridiplantae</taxon>
        <taxon>Streptophyta</taxon>
        <taxon>Embryophyta</taxon>
        <taxon>Tracheophyta</taxon>
        <taxon>Spermatophyta</taxon>
        <taxon>Magnoliopsida</taxon>
        <taxon>eudicotyledons</taxon>
        <taxon>Gunneridae</taxon>
        <taxon>Pentapetalae</taxon>
        <taxon>asterids</taxon>
        <taxon>campanulids</taxon>
        <taxon>Asterales</taxon>
        <taxon>Asteraceae</taxon>
        <taxon>Asteroideae</taxon>
        <taxon>Anthemideae</taxon>
        <taxon>Anthemidinae</taxon>
        <taxon>Tanacetum</taxon>
    </lineage>
</organism>
<dbReference type="Pfam" id="PF13960">
    <property type="entry name" value="DUF4218"/>
    <property type="match status" value="1"/>
</dbReference>
<dbReference type="Pfam" id="PF13952">
    <property type="entry name" value="DUF4216"/>
    <property type="match status" value="1"/>
</dbReference>
<dbReference type="InterPro" id="IPR036397">
    <property type="entry name" value="RNaseH_sf"/>
</dbReference>
<protein>
    <submittedName>
        <fullName evidence="5">RNA-directed DNA polymerase</fullName>
    </submittedName>
</protein>
<feature type="domain" description="DUF4216" evidence="2">
    <location>
        <begin position="630"/>
        <end position="657"/>
    </location>
</feature>
<keyword evidence="5" id="KW-0808">Transferase</keyword>
<gene>
    <name evidence="5" type="ORF">Tci_009866</name>
</gene>
<feature type="domain" description="DUF4218" evidence="3">
    <location>
        <begin position="516"/>
        <end position="570"/>
    </location>
</feature>
<comment type="caution">
    <text evidence="5">The sequence shown here is derived from an EMBL/GenBank/DDBJ whole genome shotgun (WGS) entry which is preliminary data.</text>
</comment>
<feature type="region of interest" description="Disordered" evidence="1">
    <location>
        <begin position="235"/>
        <end position="261"/>
    </location>
</feature>
<dbReference type="Gene3D" id="3.30.420.10">
    <property type="entry name" value="Ribonuclease H-like superfamily/Ribonuclease H"/>
    <property type="match status" value="1"/>
</dbReference>
<dbReference type="InterPro" id="IPR056924">
    <property type="entry name" value="SH3_Tf2-1"/>
</dbReference>
<evidence type="ECO:0000256" key="1">
    <source>
        <dbReference type="SAM" id="MobiDB-lite"/>
    </source>
</evidence>
<evidence type="ECO:0000259" key="2">
    <source>
        <dbReference type="Pfam" id="PF13952"/>
    </source>
</evidence>
<dbReference type="GO" id="GO:0003964">
    <property type="term" value="F:RNA-directed DNA polymerase activity"/>
    <property type="evidence" value="ECO:0007669"/>
    <property type="project" value="UniProtKB-KW"/>
</dbReference>
<evidence type="ECO:0000259" key="3">
    <source>
        <dbReference type="Pfam" id="PF13960"/>
    </source>
</evidence>
<dbReference type="AlphaFoldDB" id="A0A6L2JLH2"/>
<reference evidence="5" key="1">
    <citation type="journal article" date="2019" name="Sci. Rep.">
        <title>Draft genome of Tanacetum cinerariifolium, the natural source of mosquito coil.</title>
        <authorList>
            <person name="Yamashiro T."/>
            <person name="Shiraishi A."/>
            <person name="Satake H."/>
            <person name="Nakayama K."/>
        </authorList>
    </citation>
    <scope>NUCLEOTIDE SEQUENCE</scope>
</reference>
<proteinExistence type="predicted"/>
<sequence>MLPQAEFAYDRSNHGSTGKSPFFVVYGRNPFTPLNLTPCPGSDHFNAEGETQEKQIQELHMQVREHIIKHNMQYQHQENQHRKHMVFNEGGLLWIHLRKERFPGGHFRKLRPRGDGPFIVLKRINDNAYKIELPGHYNVSATFNVGDLTPYVPTGNDVVTDLRSSPFYVEEDNADTDHEHIDMGLPHIDSLDDFNDIRGLVRDALGVNSLDLKRKESSESRLERDIDEDIEGYIEEESEEDIEEESEEDIEEEINEDSKEDIGDKDIQYKKLLEECENELYPGSKIKKDGKLRHPADGLAWKAFNAQYPKFASDPRSVRIGLASDRFNPFRTIPYHLPLWICMKQKSLILSSIILGRKAPGDDIDIYLIPLINELKLWLEPNHNYRSQMDHFDGTIETESPSSVLTGSDILKQLRGTTFKYGKYDKSSKKRTRDAIECSDDKCSAFGDKDDLIEENIERQNSVDPFNIDGCIQLNGKSYVHNKAQPEGSIAEGRFYNEQQSLRNEQMSLNTMEKLFVEKFSWWLKQQSYVRNKAQPEGSIAEGYIKEECLTFCARYFEDVETFMNCPRRNDGIIRTKEMYMLNSGGRKLGKVEIVKLDGTLFAQAHCYVLLNHPKIQPLRVPFIHTGESLKDDPFIIASQAQQVFYIEDPKDVGWWHIIMTKPRDTYDMGRNVNMDEDDDDDEELYTECMPYNLPIPDAFNETPSWRRTDIEIENE</sequence>
<keyword evidence="5" id="KW-0548">Nucleotidyltransferase</keyword>
<dbReference type="Pfam" id="PF02992">
    <property type="entry name" value="Transposase_21"/>
    <property type="match status" value="1"/>
</dbReference>
<dbReference type="InterPro" id="IPR025452">
    <property type="entry name" value="DUF4218"/>
</dbReference>
<keyword evidence="5" id="KW-0695">RNA-directed DNA polymerase</keyword>
<dbReference type="EMBL" id="BKCJ010000986">
    <property type="protein sequence ID" value="GEU37888.1"/>
    <property type="molecule type" value="Genomic_DNA"/>
</dbReference>
<accession>A0A6L2JLH2</accession>
<dbReference type="GO" id="GO:0003676">
    <property type="term" value="F:nucleic acid binding"/>
    <property type="evidence" value="ECO:0007669"/>
    <property type="project" value="InterPro"/>
</dbReference>
<feature type="compositionally biased region" description="Acidic residues" evidence="1">
    <location>
        <begin position="235"/>
        <end position="255"/>
    </location>
</feature>
<dbReference type="InterPro" id="IPR004242">
    <property type="entry name" value="Transposase_21"/>
</dbReference>
<dbReference type="PANTHER" id="PTHR48258:SF12">
    <property type="entry name" value="TRANSPOSON PROTEIN, CACTA, EN_SPM SUB-CLASS"/>
    <property type="match status" value="1"/>
</dbReference>
<name>A0A6L2JLH2_TANCI</name>
<evidence type="ECO:0000313" key="5">
    <source>
        <dbReference type="EMBL" id="GEU37888.1"/>
    </source>
</evidence>
<feature type="domain" description="Tf2-1-like SH3-like" evidence="4">
    <location>
        <begin position="91"/>
        <end position="152"/>
    </location>
</feature>
<evidence type="ECO:0000259" key="4">
    <source>
        <dbReference type="Pfam" id="PF24626"/>
    </source>
</evidence>
<dbReference type="PANTHER" id="PTHR48258">
    <property type="entry name" value="DUF4218 DOMAIN-CONTAINING PROTEIN-RELATED"/>
    <property type="match status" value="1"/>
</dbReference>